<protein>
    <submittedName>
        <fullName evidence="1">Uncharacterized protein</fullName>
    </submittedName>
</protein>
<accession>A0A1X7SSE4</accession>
<dbReference type="EnsemblMetazoa" id="Aqu2.1.04998_001">
    <property type="protein sequence ID" value="Aqu2.1.04998_001"/>
    <property type="gene ID" value="Aqu2.1.04998"/>
</dbReference>
<name>A0A1X7SSE4_AMPQE</name>
<evidence type="ECO:0000313" key="1">
    <source>
        <dbReference type="EnsemblMetazoa" id="Aqu2.1.04998_001"/>
    </source>
</evidence>
<dbReference type="InParanoid" id="A0A1X7SSE4"/>
<reference evidence="1" key="1">
    <citation type="submission" date="2017-05" db="UniProtKB">
        <authorList>
            <consortium name="EnsemblMetazoa"/>
        </authorList>
    </citation>
    <scope>IDENTIFICATION</scope>
</reference>
<proteinExistence type="predicted"/>
<sequence length="37" mass="4307">WCHSLLNETHHLGSDQWSCLCSYGNAQYQDKLGIRLE</sequence>
<dbReference type="AlphaFoldDB" id="A0A1X7SSE4"/>
<organism evidence="1">
    <name type="scientific">Amphimedon queenslandica</name>
    <name type="common">Sponge</name>
    <dbReference type="NCBI Taxonomy" id="400682"/>
    <lineage>
        <taxon>Eukaryota</taxon>
        <taxon>Metazoa</taxon>
        <taxon>Porifera</taxon>
        <taxon>Demospongiae</taxon>
        <taxon>Heteroscleromorpha</taxon>
        <taxon>Haplosclerida</taxon>
        <taxon>Niphatidae</taxon>
        <taxon>Amphimedon</taxon>
    </lineage>
</organism>